<proteinExistence type="predicted"/>
<evidence type="ECO:0000313" key="1">
    <source>
        <dbReference type="EMBL" id="RDC63785.1"/>
    </source>
</evidence>
<comment type="caution">
    <text evidence="1">The sequence shown here is derived from an EMBL/GenBank/DDBJ whole genome shotgun (WGS) entry which is preliminary data.</text>
</comment>
<dbReference type="OrthoDB" id="892872at2"/>
<gene>
    <name evidence="1" type="ORF">AHMF7616_02394</name>
</gene>
<dbReference type="EMBL" id="QASA01000001">
    <property type="protein sequence ID" value="RDC63785.1"/>
    <property type="molecule type" value="Genomic_DNA"/>
</dbReference>
<organism evidence="1 2">
    <name type="scientific">Adhaeribacter pallidiroseus</name>
    <dbReference type="NCBI Taxonomy" id="2072847"/>
    <lineage>
        <taxon>Bacteria</taxon>
        <taxon>Pseudomonadati</taxon>
        <taxon>Bacteroidota</taxon>
        <taxon>Cytophagia</taxon>
        <taxon>Cytophagales</taxon>
        <taxon>Hymenobacteraceae</taxon>
        <taxon>Adhaeribacter</taxon>
    </lineage>
</organism>
<accession>A0A369QJI2</accession>
<dbReference type="AlphaFoldDB" id="A0A369QJI2"/>
<evidence type="ECO:0000313" key="2">
    <source>
        <dbReference type="Proteomes" id="UP000253919"/>
    </source>
</evidence>
<dbReference type="RefSeq" id="WP_115373029.1">
    <property type="nucleotide sequence ID" value="NZ_QASA01000001.1"/>
</dbReference>
<protein>
    <recommendedName>
        <fullName evidence="3">Outer membrane protein beta-barrel domain-containing protein</fullName>
    </recommendedName>
</protein>
<dbReference type="Proteomes" id="UP000253919">
    <property type="component" value="Unassembled WGS sequence"/>
</dbReference>
<name>A0A369QJI2_9BACT</name>
<reference evidence="1 2" key="1">
    <citation type="submission" date="2018-04" db="EMBL/GenBank/DDBJ databases">
        <title>Adhaeribacter sp. HMF7616 genome sequencing and assembly.</title>
        <authorList>
            <person name="Kang H."/>
            <person name="Kang J."/>
            <person name="Cha I."/>
            <person name="Kim H."/>
            <person name="Joh K."/>
        </authorList>
    </citation>
    <scope>NUCLEOTIDE SEQUENCE [LARGE SCALE GENOMIC DNA]</scope>
    <source>
        <strain evidence="1 2">HMF7616</strain>
    </source>
</reference>
<evidence type="ECO:0008006" key="3">
    <source>
        <dbReference type="Google" id="ProtNLM"/>
    </source>
</evidence>
<keyword evidence="2" id="KW-1185">Reference proteome</keyword>
<sequence length="273" mass="31432">MKNLPLVLITTLGLQVSTAPNGQAQEREKEITLAYGPFQQTTLDKQASPLLYKSHHSNTATFTFINRTPRSQFHIRLNPGWGSYAPDRFKARTYGDEDYVYSITPTLYVLNLKIGYLRKFNKPHKPNFLAGAELAENLFISDQIANTYWATSIASLNLIGQRAFKISNRQKITAQVSMPVIAAVSRFNYANFPKSTDGSNFVEFFRQGTELVSMNKLQQINLEARYSYSLSQRFQVGLNYQFSWLHYPEPRTIRTYSQALLFQTSYRFKFREA</sequence>